<keyword evidence="2" id="KW-1185">Reference proteome</keyword>
<evidence type="ECO:0000313" key="1">
    <source>
        <dbReference type="EMBL" id="KAK2186718.1"/>
    </source>
</evidence>
<proteinExistence type="predicted"/>
<comment type="caution">
    <text evidence="1">The sequence shown here is derived from an EMBL/GenBank/DDBJ whole genome shotgun (WGS) entry which is preliminary data.</text>
</comment>
<organism evidence="1 2">
    <name type="scientific">Ridgeia piscesae</name>
    <name type="common">Tubeworm</name>
    <dbReference type="NCBI Taxonomy" id="27915"/>
    <lineage>
        <taxon>Eukaryota</taxon>
        <taxon>Metazoa</taxon>
        <taxon>Spiralia</taxon>
        <taxon>Lophotrochozoa</taxon>
        <taxon>Annelida</taxon>
        <taxon>Polychaeta</taxon>
        <taxon>Sedentaria</taxon>
        <taxon>Canalipalpata</taxon>
        <taxon>Sabellida</taxon>
        <taxon>Siboglinidae</taxon>
        <taxon>Ridgeia</taxon>
    </lineage>
</organism>
<dbReference type="AlphaFoldDB" id="A0AAD9P231"/>
<protein>
    <submittedName>
        <fullName evidence="1">Uncharacterized protein</fullName>
    </submittedName>
</protein>
<reference evidence="1" key="1">
    <citation type="journal article" date="2023" name="Mol. Biol. Evol.">
        <title>Third-Generation Sequencing Reveals the Adaptive Role of the Epigenome in Three Deep-Sea Polychaetes.</title>
        <authorList>
            <person name="Perez M."/>
            <person name="Aroh O."/>
            <person name="Sun Y."/>
            <person name="Lan Y."/>
            <person name="Juniper S.K."/>
            <person name="Young C.R."/>
            <person name="Angers B."/>
            <person name="Qian P.Y."/>
        </authorList>
    </citation>
    <scope>NUCLEOTIDE SEQUENCE</scope>
    <source>
        <strain evidence="1">R07B-5</strain>
    </source>
</reference>
<name>A0AAD9P231_RIDPI</name>
<evidence type="ECO:0000313" key="2">
    <source>
        <dbReference type="Proteomes" id="UP001209878"/>
    </source>
</evidence>
<accession>A0AAD9P231</accession>
<dbReference type="EMBL" id="JAODUO010000191">
    <property type="protein sequence ID" value="KAK2186718.1"/>
    <property type="molecule type" value="Genomic_DNA"/>
</dbReference>
<gene>
    <name evidence="1" type="ORF">NP493_193g04064</name>
</gene>
<sequence>MATCTVTDAVVLPAGSLQIGVFTTKSLNASSKKVVKIYCFQGFFIFGVRLLHGVFVWCGQHSKSAQWWRSAGSVHCDRIGQYGLYRLHETRNVLIFGQLY</sequence>
<dbReference type="Proteomes" id="UP001209878">
    <property type="component" value="Unassembled WGS sequence"/>
</dbReference>